<protein>
    <recommendedName>
        <fullName evidence="2">DUF2059 domain-containing protein</fullName>
    </recommendedName>
</protein>
<dbReference type="RefSeq" id="WP_193758065.1">
    <property type="nucleotide sequence ID" value="NZ_LDSL01000052.1"/>
</dbReference>
<feature type="domain" description="DUF2059" evidence="2">
    <location>
        <begin position="90"/>
        <end position="147"/>
    </location>
</feature>
<organism evidence="3 4">
    <name type="scientific">Pseudacidovorax intermedius</name>
    <dbReference type="NCBI Taxonomy" id="433924"/>
    <lineage>
        <taxon>Bacteria</taxon>
        <taxon>Pseudomonadati</taxon>
        <taxon>Pseudomonadota</taxon>
        <taxon>Betaproteobacteria</taxon>
        <taxon>Burkholderiales</taxon>
        <taxon>Comamonadaceae</taxon>
        <taxon>Pseudacidovorax</taxon>
    </lineage>
</organism>
<gene>
    <name evidence="3" type="ORF">NS331_08905</name>
</gene>
<dbReference type="EMBL" id="LDSL01000052">
    <property type="protein sequence ID" value="KTT23003.1"/>
    <property type="molecule type" value="Genomic_DNA"/>
</dbReference>
<keyword evidence="1" id="KW-0732">Signal</keyword>
<dbReference type="Proteomes" id="UP000072741">
    <property type="component" value="Unassembled WGS sequence"/>
</dbReference>
<reference evidence="3 4" key="1">
    <citation type="journal article" date="2016" name="Front. Microbiol.">
        <title>Genomic Resource of Rice Seed Associated Bacteria.</title>
        <authorList>
            <person name="Midha S."/>
            <person name="Bansal K."/>
            <person name="Sharma S."/>
            <person name="Kumar N."/>
            <person name="Patil P.P."/>
            <person name="Chaudhry V."/>
            <person name="Patil P.B."/>
        </authorList>
    </citation>
    <scope>NUCLEOTIDE SEQUENCE [LARGE SCALE GENOMIC DNA]</scope>
    <source>
        <strain evidence="3 4">NS331</strain>
    </source>
</reference>
<accession>A0A147GZK2</accession>
<dbReference type="AlphaFoldDB" id="A0A147GZK2"/>
<feature type="signal peptide" evidence="1">
    <location>
        <begin position="1"/>
        <end position="18"/>
    </location>
</feature>
<evidence type="ECO:0000313" key="4">
    <source>
        <dbReference type="Proteomes" id="UP000072741"/>
    </source>
</evidence>
<evidence type="ECO:0000313" key="3">
    <source>
        <dbReference type="EMBL" id="KTT23003.1"/>
    </source>
</evidence>
<keyword evidence="4" id="KW-1185">Reference proteome</keyword>
<name>A0A147GZK2_9BURK</name>
<proteinExistence type="predicted"/>
<feature type="chain" id="PRO_5007546937" description="DUF2059 domain-containing protein" evidence="1">
    <location>
        <begin position="19"/>
        <end position="165"/>
    </location>
</feature>
<evidence type="ECO:0000259" key="2">
    <source>
        <dbReference type="Pfam" id="PF09832"/>
    </source>
</evidence>
<sequence>MKRVLLLASLALCNLTFAAPPTEASIDQLVTLTHSPNTLDAMTAAVERSIRQGVEASTHGKSLTAQQQKAVQVIPDQIMQFVRQELNWAKLKPLVAQAYMETYSQEEVDELIRFFGSPVGRRFVDKQPQLVQRMSAATQQLVATALPKFQAALLESLRQAGIEAK</sequence>
<dbReference type="InterPro" id="IPR018637">
    <property type="entry name" value="DUF2059"/>
</dbReference>
<comment type="caution">
    <text evidence="3">The sequence shown here is derived from an EMBL/GenBank/DDBJ whole genome shotgun (WGS) entry which is preliminary data.</text>
</comment>
<dbReference type="Pfam" id="PF09832">
    <property type="entry name" value="DUF2059"/>
    <property type="match status" value="1"/>
</dbReference>
<evidence type="ECO:0000256" key="1">
    <source>
        <dbReference type="SAM" id="SignalP"/>
    </source>
</evidence>